<name>A0ABS5SHE2_9BACT</name>
<sequence>AAPNICSDCHAGKGSHNNKGQNVQCADCHSGHVAYDANAVNDEEKRPNVYLIRRYMNISSNAGAVRNGRVFFQYTGSSRNYVDYRGTGVCQGCHAVPQGAGYPPEHASSEANV</sequence>
<gene>
    <name evidence="1" type="ORF">KI810_17210</name>
</gene>
<feature type="non-terminal residue" evidence="1">
    <location>
        <position position="113"/>
    </location>
</feature>
<dbReference type="InterPro" id="IPR036280">
    <property type="entry name" value="Multihaem_cyt_sf"/>
</dbReference>
<feature type="non-terminal residue" evidence="1">
    <location>
        <position position="1"/>
    </location>
</feature>
<evidence type="ECO:0000313" key="2">
    <source>
        <dbReference type="Proteomes" id="UP000756860"/>
    </source>
</evidence>
<reference evidence="1 2" key="1">
    <citation type="submission" date="2021-05" db="EMBL/GenBank/DDBJ databases">
        <title>The draft genome of Geobacter luticola JCM 17780.</title>
        <authorList>
            <person name="Xu Z."/>
            <person name="Masuda Y."/>
            <person name="Itoh H."/>
            <person name="Senoo K."/>
        </authorList>
    </citation>
    <scope>NUCLEOTIDE SEQUENCE [LARGE SCALE GENOMIC DNA]</scope>
    <source>
        <strain evidence="1 2">JCM 17780</strain>
    </source>
</reference>
<protein>
    <submittedName>
        <fullName evidence="1">CxxxxCH/CxxCH domain-containing protein</fullName>
    </submittedName>
</protein>
<comment type="caution">
    <text evidence="1">The sequence shown here is derived from an EMBL/GenBank/DDBJ whole genome shotgun (WGS) entry which is preliminary data.</text>
</comment>
<evidence type="ECO:0000313" key="1">
    <source>
        <dbReference type="EMBL" id="MBT0654790.1"/>
    </source>
</evidence>
<organism evidence="1 2">
    <name type="scientific">Geomobilimonas luticola</name>
    <dbReference type="NCBI Taxonomy" id="1114878"/>
    <lineage>
        <taxon>Bacteria</taxon>
        <taxon>Pseudomonadati</taxon>
        <taxon>Thermodesulfobacteriota</taxon>
        <taxon>Desulfuromonadia</taxon>
        <taxon>Geobacterales</taxon>
        <taxon>Geobacteraceae</taxon>
        <taxon>Geomobilimonas</taxon>
    </lineage>
</organism>
<dbReference type="Proteomes" id="UP000756860">
    <property type="component" value="Unassembled WGS sequence"/>
</dbReference>
<keyword evidence="2" id="KW-1185">Reference proteome</keyword>
<accession>A0ABS5SHE2</accession>
<proteinExistence type="predicted"/>
<dbReference type="EMBL" id="JAHCVK010000032">
    <property type="protein sequence ID" value="MBT0654790.1"/>
    <property type="molecule type" value="Genomic_DNA"/>
</dbReference>
<dbReference type="SUPFAM" id="SSF48695">
    <property type="entry name" value="Multiheme cytochromes"/>
    <property type="match status" value="1"/>
</dbReference>